<dbReference type="PROSITE" id="PS51186">
    <property type="entry name" value="GNAT"/>
    <property type="match status" value="1"/>
</dbReference>
<evidence type="ECO:0000259" key="1">
    <source>
        <dbReference type="PROSITE" id="PS51186"/>
    </source>
</evidence>
<dbReference type="Proteomes" id="UP000199598">
    <property type="component" value="Unassembled WGS sequence"/>
</dbReference>
<dbReference type="InterPro" id="IPR000182">
    <property type="entry name" value="GNAT_dom"/>
</dbReference>
<reference evidence="2 3" key="1">
    <citation type="submission" date="2016-10" db="EMBL/GenBank/DDBJ databases">
        <authorList>
            <person name="Varghese N."/>
            <person name="Submissions S."/>
        </authorList>
    </citation>
    <scope>NUCLEOTIDE SEQUENCE [LARGE SCALE GENOMIC DNA]</scope>
    <source>
        <strain evidence="2 3">DSM 16392</strain>
    </source>
</reference>
<name>A0A1I3ZBJ7_9HYPH</name>
<dbReference type="Pfam" id="PF00583">
    <property type="entry name" value="Acetyltransf_1"/>
    <property type="match status" value="1"/>
</dbReference>
<evidence type="ECO:0000313" key="2">
    <source>
        <dbReference type="EMBL" id="SFK41392.1"/>
    </source>
</evidence>
<feature type="domain" description="N-acetyltransferase" evidence="1">
    <location>
        <begin position="11"/>
        <end position="130"/>
    </location>
</feature>
<keyword evidence="3" id="KW-1185">Reference proteome</keyword>
<dbReference type="SUPFAM" id="SSF55729">
    <property type="entry name" value="Acyl-CoA N-acyltransferases (Nat)"/>
    <property type="match status" value="1"/>
</dbReference>
<organism evidence="2 3">
    <name type="scientific">Pseudovibrio ascidiaceicola</name>
    <dbReference type="NCBI Taxonomy" id="285279"/>
    <lineage>
        <taxon>Bacteria</taxon>
        <taxon>Pseudomonadati</taxon>
        <taxon>Pseudomonadota</taxon>
        <taxon>Alphaproteobacteria</taxon>
        <taxon>Hyphomicrobiales</taxon>
        <taxon>Stappiaceae</taxon>
        <taxon>Pseudovibrio</taxon>
    </lineage>
</organism>
<dbReference type="RefSeq" id="WP_208860267.1">
    <property type="nucleotide sequence ID" value="NZ_FOSK01000005.1"/>
</dbReference>
<sequence>MDLTQQPSLAINIRPAKATEVDLLAAIGLDAWRKGIKPLLPAFCAEDVDANNPFQPFVHACIEHILVAQLGDNIAGFAAREFNDNRITDLWVCPLFEGKGVATTSLMALEAEIQNAGHTIALITVTAHNT</sequence>
<proteinExistence type="predicted"/>
<evidence type="ECO:0000313" key="3">
    <source>
        <dbReference type="Proteomes" id="UP000199598"/>
    </source>
</evidence>
<dbReference type="InterPro" id="IPR016181">
    <property type="entry name" value="Acyl_CoA_acyltransferase"/>
</dbReference>
<dbReference type="EMBL" id="FOSK01000005">
    <property type="protein sequence ID" value="SFK41392.1"/>
    <property type="molecule type" value="Genomic_DNA"/>
</dbReference>
<dbReference type="Gene3D" id="3.40.630.30">
    <property type="match status" value="1"/>
</dbReference>
<protein>
    <submittedName>
        <fullName evidence="2">Ribosomal-protein-alanine N-acetyltransferase</fullName>
    </submittedName>
</protein>
<gene>
    <name evidence="2" type="ORF">SAMN04488518_1054</name>
</gene>
<dbReference type="CDD" id="cd04301">
    <property type="entry name" value="NAT_SF"/>
    <property type="match status" value="1"/>
</dbReference>
<comment type="caution">
    <text evidence="2">The sequence shown here is derived from an EMBL/GenBank/DDBJ whole genome shotgun (WGS) entry which is preliminary data.</text>
</comment>
<accession>A0A1I3ZBJ7</accession>